<keyword evidence="2" id="KW-1185">Reference proteome</keyword>
<sequence>MKGLLIGLRAKKALKKQQGAEFWSVHSVFKHAVNLELNEDIITLVTRNISPHPFTITLPVEDMVDLGLSRGDIVQAGESCIALKNGMEIQLEQTPVWDSRPHYTDDFFTKNELIKRIEALKEISVLEHKGGLSEIFKNPNITNPFIKASHFQISRLISSQIARDYKEIVSSGKALIGMGQGLTPSGDDFLAGYMVTFLYAAPLSGIPRETITELNGKLIEGSNAKTTFISWKLMNYAARGEISLDVRELIQSLLYRSKGGNLHRKAGRVMEFGETSGSDTIVGIMCCMMGLLGMERYLYGS</sequence>
<reference evidence="1" key="1">
    <citation type="submission" date="2020-07" db="EMBL/GenBank/DDBJ databases">
        <title>Koleobacter methoxysyntrophicus gen. nov., sp. nov., a novel anaerobic bacterium isolated from deep subsurface oil field and proposal of Koleobacterales ord. nov. in the phylum Firmicutes.</title>
        <authorList>
            <person name="Sakamoto S."/>
            <person name="Tamaki H."/>
        </authorList>
    </citation>
    <scope>NUCLEOTIDE SEQUENCE</scope>
    <source>
        <strain evidence="1">NRmbB1</strain>
    </source>
</reference>
<dbReference type="AlphaFoldDB" id="A0A8A0RN76"/>
<evidence type="ECO:0008006" key="3">
    <source>
        <dbReference type="Google" id="ProtNLM"/>
    </source>
</evidence>
<dbReference type="EMBL" id="CP059066">
    <property type="protein sequence ID" value="QSQ09050.1"/>
    <property type="molecule type" value="Genomic_DNA"/>
</dbReference>
<evidence type="ECO:0000313" key="1">
    <source>
        <dbReference type="EMBL" id="QSQ09050.1"/>
    </source>
</evidence>
<gene>
    <name evidence="1" type="ORF">H0A61_01407</name>
</gene>
<dbReference type="KEGG" id="kme:H0A61_01407"/>
<dbReference type="InterPro" id="IPR021530">
    <property type="entry name" value="AllH-like"/>
</dbReference>
<organism evidence="1 2">
    <name type="scientific">Koleobacter methoxysyntrophicus</name>
    <dbReference type="NCBI Taxonomy" id="2751313"/>
    <lineage>
        <taxon>Bacteria</taxon>
        <taxon>Bacillati</taxon>
        <taxon>Bacillota</taxon>
        <taxon>Clostridia</taxon>
        <taxon>Koleobacterales</taxon>
        <taxon>Koleobacteraceae</taxon>
        <taxon>Koleobacter</taxon>
    </lineage>
</organism>
<protein>
    <recommendedName>
        <fullName evidence="3">DUF2877 domain-containing protein</fullName>
    </recommendedName>
</protein>
<dbReference type="Proteomes" id="UP000662904">
    <property type="component" value="Chromosome"/>
</dbReference>
<dbReference type="RefSeq" id="WP_206709241.1">
    <property type="nucleotide sequence ID" value="NZ_CP059066.1"/>
</dbReference>
<dbReference type="Pfam" id="PF11392">
    <property type="entry name" value="AllH"/>
    <property type="match status" value="1"/>
</dbReference>
<evidence type="ECO:0000313" key="2">
    <source>
        <dbReference type="Proteomes" id="UP000662904"/>
    </source>
</evidence>
<proteinExistence type="predicted"/>
<name>A0A8A0RN76_9FIRM</name>
<accession>A0A8A0RN76</accession>